<evidence type="ECO:0000256" key="3">
    <source>
        <dbReference type="ARBA" id="ARBA00022723"/>
    </source>
</evidence>
<evidence type="ECO:0000256" key="1">
    <source>
        <dbReference type="ARBA" id="ARBA00001962"/>
    </source>
</evidence>
<dbReference type="RefSeq" id="WP_185061888.1">
    <property type="nucleotide sequence ID" value="NZ_BAABJP010000008.1"/>
</dbReference>
<keyword evidence="4" id="KW-0560">Oxidoreductase</keyword>
<dbReference type="InterPro" id="IPR015881">
    <property type="entry name" value="ARHD_Rieske_2Fe_2S"/>
</dbReference>
<evidence type="ECO:0000259" key="8">
    <source>
        <dbReference type="PROSITE" id="PS51296"/>
    </source>
</evidence>
<keyword evidence="2" id="KW-0001">2Fe-2S</keyword>
<comment type="caution">
    <text evidence="9">The sequence shown here is derived from an EMBL/GenBank/DDBJ whole genome shotgun (WGS) entry which is preliminary data.</text>
</comment>
<proteinExistence type="predicted"/>
<keyword evidence="10" id="KW-1185">Reference proteome</keyword>
<dbReference type="GO" id="GO:0051213">
    <property type="term" value="F:dioxygenase activity"/>
    <property type="evidence" value="ECO:0007669"/>
    <property type="project" value="UniProtKB-KW"/>
</dbReference>
<evidence type="ECO:0000256" key="5">
    <source>
        <dbReference type="ARBA" id="ARBA00023004"/>
    </source>
</evidence>
<accession>A0ABP9Q2U7</accession>
<gene>
    <name evidence="9" type="ORF">GCM10023321_23010</name>
</gene>
<keyword evidence="9" id="KW-0223">Dioxygenase</keyword>
<dbReference type="Gene3D" id="3.90.380.10">
    <property type="entry name" value="Naphthalene 1,2-dioxygenase Alpha Subunit, Chain A, domain 1"/>
    <property type="match status" value="1"/>
</dbReference>
<reference evidence="10" key="1">
    <citation type="journal article" date="2019" name="Int. J. Syst. Evol. Microbiol.">
        <title>The Global Catalogue of Microorganisms (GCM) 10K type strain sequencing project: providing services to taxonomists for standard genome sequencing and annotation.</title>
        <authorList>
            <consortium name="The Broad Institute Genomics Platform"/>
            <consortium name="The Broad Institute Genome Sequencing Center for Infectious Disease"/>
            <person name="Wu L."/>
            <person name="Ma J."/>
        </authorList>
    </citation>
    <scope>NUCLEOTIDE SEQUENCE [LARGE SCALE GENOMIC DNA]</scope>
    <source>
        <strain evidence="10">JCM 18303</strain>
    </source>
</reference>
<keyword evidence="7" id="KW-0520">NAD</keyword>
<dbReference type="Pfam" id="PF00355">
    <property type="entry name" value="Rieske"/>
    <property type="match status" value="1"/>
</dbReference>
<dbReference type="Pfam" id="PF00848">
    <property type="entry name" value="Ring_hydroxyl_A"/>
    <property type="match status" value="1"/>
</dbReference>
<dbReference type="PROSITE" id="PS00570">
    <property type="entry name" value="RING_HYDROXYL_ALPHA"/>
    <property type="match status" value="1"/>
</dbReference>
<dbReference type="SUPFAM" id="SSF55961">
    <property type="entry name" value="Bet v1-like"/>
    <property type="match status" value="1"/>
</dbReference>
<evidence type="ECO:0000256" key="7">
    <source>
        <dbReference type="ARBA" id="ARBA00023027"/>
    </source>
</evidence>
<dbReference type="InterPro" id="IPR036922">
    <property type="entry name" value="Rieske_2Fe-2S_sf"/>
</dbReference>
<dbReference type="EMBL" id="BAABJP010000008">
    <property type="protein sequence ID" value="GAA5153149.1"/>
    <property type="molecule type" value="Genomic_DNA"/>
</dbReference>
<comment type="cofactor">
    <cofactor evidence="1">
        <name>Fe cation</name>
        <dbReference type="ChEBI" id="CHEBI:24875"/>
    </cofactor>
</comment>
<protein>
    <submittedName>
        <fullName evidence="9">Aromatic ring-hydroxylating dioxygenase subunit alpha</fullName>
    </submittedName>
</protein>
<name>A0ABP9Q2U7_9PSEU</name>
<evidence type="ECO:0000256" key="6">
    <source>
        <dbReference type="ARBA" id="ARBA00023014"/>
    </source>
</evidence>
<keyword evidence="3" id="KW-0479">Metal-binding</keyword>
<feature type="domain" description="Rieske" evidence="8">
    <location>
        <begin position="65"/>
        <end position="172"/>
    </location>
</feature>
<dbReference type="SUPFAM" id="SSF50022">
    <property type="entry name" value="ISP domain"/>
    <property type="match status" value="1"/>
</dbReference>
<evidence type="ECO:0000256" key="4">
    <source>
        <dbReference type="ARBA" id="ARBA00023002"/>
    </source>
</evidence>
<dbReference type="InterPro" id="IPR015879">
    <property type="entry name" value="Ring_hydroxy_dOase_asu_C_dom"/>
</dbReference>
<dbReference type="InterPro" id="IPR017941">
    <property type="entry name" value="Rieske_2Fe-2S"/>
</dbReference>
<dbReference type="PANTHER" id="PTHR43756:SF5">
    <property type="entry name" value="CHOLINE MONOOXYGENASE, CHLOROPLASTIC"/>
    <property type="match status" value="1"/>
</dbReference>
<sequence length="452" mass="51339">MTVEFSRESMRTVQEIFAADRGATPPAPYLEHHPRDLGTGQIPVARYTSSEYLKLEYERLWSRVWQWACNTEDIPNVGDHVVYDIGDRSALVVRVAEDQIKAYYNACLHRGRALKTESGNCAKFVCGFHGWSWNLDGSLDRIPCRWDFPQIADEENRLPEVRCETWSQFVFVNFDDDAAPLRDSLDVLPEHFAHYPLDDKYTAAHVQKVMPANWKVCMEAFLEAYHEVATHPQIMECFADANSQYDVWERTSRLFTLFGVPSPHLGEVDQEQIFDAAMGFVPDVPVDGLSRELPDDADARAALAEYTRGLMKGMLGLDWSGKSVAEVVDAAQYFVFPNWCPWSGLANALQYRFRPNGDDPDSCIFDVRMMYPIPPGAPRPPKAPLRELAPDEPWANAPELAGFSLLMEQDESNLIALRKGLRATKRTGVNLGVYQESRIRHFHQLLEEYVGG</sequence>
<dbReference type="PRINTS" id="PR00090">
    <property type="entry name" value="RNGDIOXGNASE"/>
</dbReference>
<dbReference type="PANTHER" id="PTHR43756">
    <property type="entry name" value="CHOLINE MONOOXYGENASE, CHLOROPLASTIC"/>
    <property type="match status" value="1"/>
</dbReference>
<dbReference type="InterPro" id="IPR001663">
    <property type="entry name" value="Rng_hydr_dOase-A"/>
</dbReference>
<dbReference type="Proteomes" id="UP001428817">
    <property type="component" value="Unassembled WGS sequence"/>
</dbReference>
<evidence type="ECO:0000313" key="10">
    <source>
        <dbReference type="Proteomes" id="UP001428817"/>
    </source>
</evidence>
<dbReference type="Gene3D" id="2.102.10.10">
    <property type="entry name" value="Rieske [2Fe-2S] iron-sulphur domain"/>
    <property type="match status" value="1"/>
</dbReference>
<keyword evidence="6" id="KW-0411">Iron-sulfur</keyword>
<dbReference type="CDD" id="cd08882">
    <property type="entry name" value="RHO_alpha_C_MupW-like"/>
    <property type="match status" value="1"/>
</dbReference>
<dbReference type="PROSITE" id="PS51296">
    <property type="entry name" value="RIESKE"/>
    <property type="match status" value="1"/>
</dbReference>
<evidence type="ECO:0000313" key="9">
    <source>
        <dbReference type="EMBL" id="GAA5153149.1"/>
    </source>
</evidence>
<organism evidence="9 10">
    <name type="scientific">Pseudonocardia eucalypti</name>
    <dbReference type="NCBI Taxonomy" id="648755"/>
    <lineage>
        <taxon>Bacteria</taxon>
        <taxon>Bacillati</taxon>
        <taxon>Actinomycetota</taxon>
        <taxon>Actinomycetes</taxon>
        <taxon>Pseudonocardiales</taxon>
        <taxon>Pseudonocardiaceae</taxon>
        <taxon>Pseudonocardia</taxon>
    </lineage>
</organism>
<keyword evidence="5" id="KW-0408">Iron</keyword>
<evidence type="ECO:0000256" key="2">
    <source>
        <dbReference type="ARBA" id="ARBA00022714"/>
    </source>
</evidence>
<dbReference type="CDD" id="cd03469">
    <property type="entry name" value="Rieske_RO_Alpha_N"/>
    <property type="match status" value="1"/>
</dbReference>